<gene>
    <name evidence="3" type="ORF">COY98_03570</name>
</gene>
<comment type="caution">
    <text evidence="3">The sequence shown here is derived from an EMBL/GenBank/DDBJ whole genome shotgun (WGS) entry which is preliminary data.</text>
</comment>
<dbReference type="PANTHER" id="PTHR24020:SF87">
    <property type="entry name" value="COLLAGEN ALPHA-1(VI) CHAIN-LIKE"/>
    <property type="match status" value="1"/>
</dbReference>
<organism evidence="3 4">
    <name type="scientific">Candidatus Yonathbacteria bacterium CG_4_10_14_0_8_um_filter_43_17</name>
    <dbReference type="NCBI Taxonomy" id="1975099"/>
    <lineage>
        <taxon>Bacteria</taxon>
        <taxon>Candidatus Yonathiibacteriota</taxon>
    </lineage>
</organism>
<keyword evidence="1" id="KW-0812">Transmembrane</keyword>
<dbReference type="InterPro" id="IPR036465">
    <property type="entry name" value="vWFA_dom_sf"/>
</dbReference>
<feature type="domain" description="VWFA" evidence="2">
    <location>
        <begin position="278"/>
        <end position="469"/>
    </location>
</feature>
<feature type="transmembrane region" description="Helical" evidence="1">
    <location>
        <begin position="36"/>
        <end position="58"/>
    </location>
</feature>
<dbReference type="CDD" id="cd00198">
    <property type="entry name" value="vWFA"/>
    <property type="match status" value="1"/>
</dbReference>
<protein>
    <recommendedName>
        <fullName evidence="2">VWFA domain-containing protein</fullName>
    </recommendedName>
</protein>
<dbReference type="InterPro" id="IPR050525">
    <property type="entry name" value="ECM_Assembly_Org"/>
</dbReference>
<evidence type="ECO:0000259" key="2">
    <source>
        <dbReference type="PROSITE" id="PS50234"/>
    </source>
</evidence>
<sequence length="493" mass="54038">MKKAPAFLKSPELFCSLFSLLRGIMFRMEWSQRRKIFYAVGFTTIIILLVSYPTYLLFYKAPTCFDQKQNGTEAGVDCGGGCALMCAVDVKAPRIVWAKTFSTNGGYDIGAYVENINQNAGIKNAHYTARVFDSNGVVIAERKGTIDLIPLYAHLIFETGVIFSGIPDRTEVSFDSGDLMRWTKASQVQSTVVTKNQNLKNVDTEPRFNAVLVNTDKVNEVSKLTLGAIIYDPLRNPIAISKTYVNRIPKGGEQDIFFVWHKRFTKHPQGGMCTSPVDTILVFDRSGSMNIGGKIPPEPLTTAKNAVNTYINSADMVDKVGIVSFAGTATIPIDHELSTNHDAAKKATTRIEIEKGSLQYTNLGDALIAAISELKGANHTKDAKQVIVALTDGISNRPLDPLNPNNKSYAEDYAVKATEGAKASGIQIYAIGLGNGINEAFLRDRISSSPTQYFNAPTADSLQNVYKKISETVCKPENFITEIIVTPQAVFKE</sequence>
<dbReference type="SMART" id="SM00327">
    <property type="entry name" value="VWA"/>
    <property type="match status" value="1"/>
</dbReference>
<accession>A0A2M7Q438</accession>
<dbReference type="AlphaFoldDB" id="A0A2M7Q438"/>
<dbReference type="Gene3D" id="3.40.50.410">
    <property type="entry name" value="von Willebrand factor, type A domain"/>
    <property type="match status" value="1"/>
</dbReference>
<evidence type="ECO:0000313" key="4">
    <source>
        <dbReference type="Proteomes" id="UP000230732"/>
    </source>
</evidence>
<name>A0A2M7Q438_9BACT</name>
<dbReference type="EMBL" id="PFKX01000047">
    <property type="protein sequence ID" value="PIY58163.1"/>
    <property type="molecule type" value="Genomic_DNA"/>
</dbReference>
<dbReference type="Proteomes" id="UP000230732">
    <property type="component" value="Unassembled WGS sequence"/>
</dbReference>
<dbReference type="SUPFAM" id="SSF53300">
    <property type="entry name" value="vWA-like"/>
    <property type="match status" value="1"/>
</dbReference>
<dbReference type="Pfam" id="PF00092">
    <property type="entry name" value="VWA"/>
    <property type="match status" value="1"/>
</dbReference>
<reference evidence="4" key="1">
    <citation type="submission" date="2017-09" db="EMBL/GenBank/DDBJ databases">
        <title>Depth-based differentiation of microbial function through sediment-hosted aquifers and enrichment of novel symbionts in the deep terrestrial subsurface.</title>
        <authorList>
            <person name="Probst A.J."/>
            <person name="Ladd B."/>
            <person name="Jarett J.K."/>
            <person name="Geller-Mcgrath D.E."/>
            <person name="Sieber C.M.K."/>
            <person name="Emerson J.B."/>
            <person name="Anantharaman K."/>
            <person name="Thomas B.C."/>
            <person name="Malmstrom R."/>
            <person name="Stieglmeier M."/>
            <person name="Klingl A."/>
            <person name="Woyke T."/>
            <person name="Ryan C.M."/>
            <person name="Banfield J.F."/>
        </authorList>
    </citation>
    <scope>NUCLEOTIDE SEQUENCE [LARGE SCALE GENOMIC DNA]</scope>
</reference>
<keyword evidence="1" id="KW-0472">Membrane</keyword>
<proteinExistence type="predicted"/>
<evidence type="ECO:0000313" key="3">
    <source>
        <dbReference type="EMBL" id="PIY58163.1"/>
    </source>
</evidence>
<keyword evidence="1" id="KW-1133">Transmembrane helix</keyword>
<evidence type="ECO:0000256" key="1">
    <source>
        <dbReference type="SAM" id="Phobius"/>
    </source>
</evidence>
<dbReference type="PANTHER" id="PTHR24020">
    <property type="entry name" value="COLLAGEN ALPHA"/>
    <property type="match status" value="1"/>
</dbReference>
<dbReference type="InterPro" id="IPR002035">
    <property type="entry name" value="VWF_A"/>
</dbReference>
<dbReference type="PROSITE" id="PS50234">
    <property type="entry name" value="VWFA"/>
    <property type="match status" value="1"/>
</dbReference>